<proteinExistence type="predicted"/>
<organism evidence="1 2">
    <name type="scientific">Mucuna pruriens</name>
    <name type="common">Velvet bean</name>
    <name type="synonym">Dolichos pruriens</name>
    <dbReference type="NCBI Taxonomy" id="157652"/>
    <lineage>
        <taxon>Eukaryota</taxon>
        <taxon>Viridiplantae</taxon>
        <taxon>Streptophyta</taxon>
        <taxon>Embryophyta</taxon>
        <taxon>Tracheophyta</taxon>
        <taxon>Spermatophyta</taxon>
        <taxon>Magnoliopsida</taxon>
        <taxon>eudicotyledons</taxon>
        <taxon>Gunneridae</taxon>
        <taxon>Pentapetalae</taxon>
        <taxon>rosids</taxon>
        <taxon>fabids</taxon>
        <taxon>Fabales</taxon>
        <taxon>Fabaceae</taxon>
        <taxon>Papilionoideae</taxon>
        <taxon>50 kb inversion clade</taxon>
        <taxon>NPAAA clade</taxon>
        <taxon>indigoferoid/millettioid clade</taxon>
        <taxon>Phaseoleae</taxon>
        <taxon>Mucuna</taxon>
    </lineage>
</organism>
<dbReference type="EMBL" id="QJKJ01003482">
    <property type="protein sequence ID" value="RDX98291.1"/>
    <property type="molecule type" value="Genomic_DNA"/>
</dbReference>
<dbReference type="OrthoDB" id="1460397at2759"/>
<keyword evidence="2" id="KW-1185">Reference proteome</keyword>
<evidence type="ECO:0000313" key="2">
    <source>
        <dbReference type="Proteomes" id="UP000257109"/>
    </source>
</evidence>
<feature type="non-terminal residue" evidence="1">
    <location>
        <position position="1"/>
    </location>
</feature>
<comment type="caution">
    <text evidence="1">The sequence shown here is derived from an EMBL/GenBank/DDBJ whole genome shotgun (WGS) entry which is preliminary data.</text>
</comment>
<name>A0A371H694_MUCPR</name>
<gene>
    <name evidence="1" type="ORF">CR513_18813</name>
</gene>
<accession>A0A371H694</accession>
<dbReference type="Proteomes" id="UP000257109">
    <property type="component" value="Unassembled WGS sequence"/>
</dbReference>
<dbReference type="AlphaFoldDB" id="A0A371H694"/>
<evidence type="ECO:0008006" key="3">
    <source>
        <dbReference type="Google" id="ProtNLM"/>
    </source>
</evidence>
<reference evidence="1" key="1">
    <citation type="submission" date="2018-05" db="EMBL/GenBank/DDBJ databases">
        <title>Draft genome of Mucuna pruriens seed.</title>
        <authorList>
            <person name="Nnadi N.E."/>
            <person name="Vos R."/>
            <person name="Hasami M.H."/>
            <person name="Devisetty U.K."/>
            <person name="Aguiy J.C."/>
        </authorList>
    </citation>
    <scope>NUCLEOTIDE SEQUENCE [LARGE SCALE GENOMIC DNA]</scope>
    <source>
        <strain evidence="1">JCA_2017</strain>
    </source>
</reference>
<evidence type="ECO:0000313" key="1">
    <source>
        <dbReference type="EMBL" id="RDX98291.1"/>
    </source>
</evidence>
<protein>
    <recommendedName>
        <fullName evidence="3">Retrotransposon gag domain-containing protein</fullName>
    </recommendedName>
</protein>
<sequence>MKRMFLEKFFPASRTTSIRKEICDISQHSGETLENKIVELTSLIRKLAIGQHQISSPVRECGIYASIEHPTDVCPTLQETEPNNAEVATMMDEFHRGFDEANGYKQHSISTKCDYHKSRVIEKLATIVNALQSKGSKQTPSQTILSPQANRKEMSLQFLRKYRNAISWTLVNLPGINPSIYMHKILLEQEAQPIRKP</sequence>